<dbReference type="AlphaFoldDB" id="A0A1L3MUB3"/>
<dbReference type="RefSeq" id="WP_072580728.1">
    <property type="nucleotide sequence ID" value="NZ_CP016020.1"/>
</dbReference>
<dbReference type="STRING" id="1547283.A9C19_14960"/>
<accession>A0A1L3MUB3</accession>
<gene>
    <name evidence="1" type="ORF">A9C19_14960</name>
</gene>
<dbReference type="Gene3D" id="3.40.50.1820">
    <property type="entry name" value="alpha/beta hydrolase"/>
    <property type="match status" value="1"/>
</dbReference>
<dbReference type="InterPro" id="IPR029058">
    <property type="entry name" value="AB_hydrolase_fold"/>
</dbReference>
<name>A0A1L3MUB3_9BACI</name>
<dbReference type="KEGG" id="bwh:A9C19_14960"/>
<evidence type="ECO:0000313" key="1">
    <source>
        <dbReference type="EMBL" id="APH05931.1"/>
    </source>
</evidence>
<protein>
    <recommendedName>
        <fullName evidence="3">Hydrolase</fullName>
    </recommendedName>
</protein>
<evidence type="ECO:0008006" key="3">
    <source>
        <dbReference type="Google" id="ProtNLM"/>
    </source>
</evidence>
<evidence type="ECO:0000313" key="2">
    <source>
        <dbReference type="Proteomes" id="UP000181936"/>
    </source>
</evidence>
<reference evidence="1 2" key="1">
    <citation type="journal article" date="2016" name="Sci. Rep.">
        <title>Complete genome sequence and transcriptomic analysis of a novel marine strain Bacillus weihaiensis reveals the mechanism of brown algae degradation.</title>
        <authorList>
            <person name="Zhu Y."/>
            <person name="Chen P."/>
            <person name="Bao Y."/>
            <person name="Men Y."/>
            <person name="Zeng Y."/>
            <person name="Yang J."/>
            <person name="Sun J."/>
            <person name="Sun Y."/>
        </authorList>
    </citation>
    <scope>NUCLEOTIDE SEQUENCE [LARGE SCALE GENOMIC DNA]</scope>
    <source>
        <strain evidence="1 2">Alg07</strain>
    </source>
</reference>
<organism evidence="1 2">
    <name type="scientific">Bacillus weihaiensis</name>
    <dbReference type="NCBI Taxonomy" id="1547283"/>
    <lineage>
        <taxon>Bacteria</taxon>
        <taxon>Bacillati</taxon>
        <taxon>Bacillota</taxon>
        <taxon>Bacilli</taxon>
        <taxon>Bacillales</taxon>
        <taxon>Bacillaceae</taxon>
        <taxon>Bacillus</taxon>
    </lineage>
</organism>
<proteinExistence type="predicted"/>
<dbReference type="Proteomes" id="UP000181936">
    <property type="component" value="Chromosome"/>
</dbReference>
<dbReference type="OrthoDB" id="2986585at2"/>
<keyword evidence="2" id="KW-1185">Reference proteome</keyword>
<sequence length="244" mass="28775">MNIMERFFKLDTEWNVLHLPPKPNGFAVFIIGDRSDFVDEDSSFWHQNYGRYQLVQQLLNQGYTLYHSNLFGNNWGSPRALTMAMQLYHVVMKKEILNPKIHLLVDGMGGLTAIQMMQKMSDKIRSVAMLNPCLDLKAHLENEKEHKFFYKRLKREIGEAYEVDSKKIASLTLPGIDECIDDLPVRIWQRMNKSNYPSRSHGKKYEEIRERMGKPIQFNYHLGENPYRVNQSIIKFFKENEKVL</sequence>
<dbReference type="EMBL" id="CP016020">
    <property type="protein sequence ID" value="APH05931.1"/>
    <property type="molecule type" value="Genomic_DNA"/>
</dbReference>
<dbReference type="SUPFAM" id="SSF53474">
    <property type="entry name" value="alpha/beta-Hydrolases"/>
    <property type="match status" value="1"/>
</dbReference>